<dbReference type="GO" id="GO:0017168">
    <property type="term" value="F:5-oxoprolinase (ATP-hydrolyzing) activity"/>
    <property type="evidence" value="ECO:0007669"/>
    <property type="project" value="TreeGrafter"/>
</dbReference>
<dbReference type="EMBL" id="DMAI01000061">
    <property type="protein sequence ID" value="HAE46521.1"/>
    <property type="molecule type" value="Genomic_DNA"/>
</dbReference>
<protein>
    <submittedName>
        <fullName evidence="2">Hydantoin utilization protein</fullName>
    </submittedName>
</protein>
<dbReference type="GO" id="GO:0006749">
    <property type="term" value="P:glutathione metabolic process"/>
    <property type="evidence" value="ECO:0007669"/>
    <property type="project" value="TreeGrafter"/>
</dbReference>
<organism evidence="2 3">
    <name type="scientific">Tistrella mobilis</name>
    <dbReference type="NCBI Taxonomy" id="171437"/>
    <lineage>
        <taxon>Bacteria</taxon>
        <taxon>Pseudomonadati</taxon>
        <taxon>Pseudomonadota</taxon>
        <taxon>Alphaproteobacteria</taxon>
        <taxon>Geminicoccales</taxon>
        <taxon>Geminicoccaceae</taxon>
        <taxon>Tistrella</taxon>
    </lineage>
</organism>
<evidence type="ECO:0000313" key="3">
    <source>
        <dbReference type="Proteomes" id="UP000257706"/>
    </source>
</evidence>
<evidence type="ECO:0000259" key="1">
    <source>
        <dbReference type="Pfam" id="PF19278"/>
    </source>
</evidence>
<feature type="non-terminal residue" evidence="2">
    <location>
        <position position="1"/>
    </location>
</feature>
<dbReference type="PANTHER" id="PTHR11365:SF23">
    <property type="entry name" value="HYPOTHETICAL 5-OXOPROLINASE (EUROFUNG)-RELATED"/>
    <property type="match status" value="1"/>
</dbReference>
<dbReference type="AlphaFoldDB" id="A0A3B9IF85"/>
<feature type="domain" description="Acetophenone carboxylase-like C-terminal" evidence="1">
    <location>
        <begin position="3"/>
        <end position="139"/>
    </location>
</feature>
<reference evidence="2 3" key="1">
    <citation type="journal article" date="2018" name="Nat. Biotechnol.">
        <title>A standardized bacterial taxonomy based on genome phylogeny substantially revises the tree of life.</title>
        <authorList>
            <person name="Parks D.H."/>
            <person name="Chuvochina M."/>
            <person name="Waite D.W."/>
            <person name="Rinke C."/>
            <person name="Skarshewski A."/>
            <person name="Chaumeil P.A."/>
            <person name="Hugenholtz P."/>
        </authorList>
    </citation>
    <scope>NUCLEOTIDE SEQUENCE [LARGE SCALE GENOMIC DNA]</scope>
    <source>
        <strain evidence="2">UBA8739</strain>
    </source>
</reference>
<gene>
    <name evidence="2" type="ORF">DCK97_03780</name>
</gene>
<evidence type="ECO:0000313" key="2">
    <source>
        <dbReference type="EMBL" id="HAE46521.1"/>
    </source>
</evidence>
<dbReference type="InterPro" id="IPR049517">
    <property type="entry name" value="ACX-like_C"/>
</dbReference>
<dbReference type="InterPro" id="IPR045079">
    <property type="entry name" value="Oxoprolinase-like"/>
</dbReference>
<dbReference type="Pfam" id="PF19278">
    <property type="entry name" value="Hydant_A_C"/>
    <property type="match status" value="1"/>
</dbReference>
<proteinExistence type="predicted"/>
<dbReference type="Proteomes" id="UP000257706">
    <property type="component" value="Unassembled WGS sequence"/>
</dbReference>
<sequence length="144" mass="15412">ALLRYVGQSDAVEVPVAGMRAAEDITRAFHEAHVRLYGYATDEPWEVESIRVRASVPATRIAAAPVTAAGAGADLPVNSRNTCWFDGTGPVDTPRIDRDRLPVDLKVQGPAIIEDAVSTVVVEPGATAWTDRFGHLHIRLATGS</sequence>
<dbReference type="PANTHER" id="PTHR11365">
    <property type="entry name" value="5-OXOPROLINASE RELATED"/>
    <property type="match status" value="1"/>
</dbReference>
<comment type="caution">
    <text evidence="2">The sequence shown here is derived from an EMBL/GenBank/DDBJ whole genome shotgun (WGS) entry which is preliminary data.</text>
</comment>
<name>A0A3B9IF85_9PROT</name>
<accession>A0A3B9IF85</accession>
<dbReference type="GO" id="GO:0005829">
    <property type="term" value="C:cytosol"/>
    <property type="evidence" value="ECO:0007669"/>
    <property type="project" value="TreeGrafter"/>
</dbReference>